<dbReference type="Proteomes" id="UP000095284">
    <property type="component" value="Unplaced"/>
</dbReference>
<dbReference type="InterPro" id="IPR038661">
    <property type="entry name" value="Ribosomal_eL33_sf"/>
</dbReference>
<dbReference type="SUPFAM" id="SSF50447">
    <property type="entry name" value="Translation proteins"/>
    <property type="match status" value="1"/>
</dbReference>
<evidence type="ECO:0000313" key="8">
    <source>
        <dbReference type="Proteomes" id="UP000095284"/>
    </source>
</evidence>
<evidence type="ECO:0000256" key="4">
    <source>
        <dbReference type="ARBA" id="ARBA00035228"/>
    </source>
</evidence>
<gene>
    <name evidence="6" type="ORF">BXYJ_LOCUS5376</name>
</gene>
<dbReference type="eggNOG" id="KOG0887">
    <property type="taxonomic scope" value="Eukaryota"/>
</dbReference>
<dbReference type="EMBL" id="CAJFDI010000002">
    <property type="protein sequence ID" value="CAD5217983.1"/>
    <property type="molecule type" value="Genomic_DNA"/>
</dbReference>
<dbReference type="WBParaSite" id="BXY_1565900.1">
    <property type="protein sequence ID" value="BXY_1565900.1"/>
    <property type="gene ID" value="BXY_1565900"/>
</dbReference>
<dbReference type="Pfam" id="PF01247">
    <property type="entry name" value="Ribosomal_L35Ae"/>
    <property type="match status" value="1"/>
</dbReference>
<keyword evidence="2" id="KW-0689">Ribosomal protein</keyword>
<dbReference type="GO" id="GO:0003735">
    <property type="term" value="F:structural constituent of ribosome"/>
    <property type="evidence" value="ECO:0007669"/>
    <property type="project" value="InterPro"/>
</dbReference>
<evidence type="ECO:0000313" key="6">
    <source>
        <dbReference type="EMBL" id="CAD5217983.1"/>
    </source>
</evidence>
<reference evidence="10" key="1">
    <citation type="submission" date="2016-11" db="UniProtKB">
        <authorList>
            <consortium name="WormBaseParasite"/>
        </authorList>
    </citation>
    <scope>IDENTIFICATION</scope>
</reference>
<dbReference type="GO" id="GO:1990904">
    <property type="term" value="C:ribonucleoprotein complex"/>
    <property type="evidence" value="ECO:0007669"/>
    <property type="project" value="UniProtKB-KW"/>
</dbReference>
<evidence type="ECO:0000313" key="9">
    <source>
        <dbReference type="Proteomes" id="UP000659654"/>
    </source>
</evidence>
<organism evidence="8 10">
    <name type="scientific">Bursaphelenchus xylophilus</name>
    <name type="common">Pinewood nematode worm</name>
    <name type="synonym">Aphelenchoides xylophilus</name>
    <dbReference type="NCBI Taxonomy" id="6326"/>
    <lineage>
        <taxon>Eukaryota</taxon>
        <taxon>Metazoa</taxon>
        <taxon>Ecdysozoa</taxon>
        <taxon>Nematoda</taxon>
        <taxon>Chromadorea</taxon>
        <taxon>Rhabditida</taxon>
        <taxon>Tylenchina</taxon>
        <taxon>Tylenchomorpha</taxon>
        <taxon>Aphelenchoidea</taxon>
        <taxon>Aphelenchoididae</taxon>
        <taxon>Bursaphelenchus</taxon>
    </lineage>
</organism>
<evidence type="ECO:0000256" key="2">
    <source>
        <dbReference type="ARBA" id="ARBA00022980"/>
    </source>
</evidence>
<evidence type="ECO:0000256" key="1">
    <source>
        <dbReference type="ARBA" id="ARBA00009269"/>
    </source>
</evidence>
<dbReference type="GO" id="GO:0005840">
    <property type="term" value="C:ribosome"/>
    <property type="evidence" value="ECO:0007669"/>
    <property type="project" value="UniProtKB-KW"/>
</dbReference>
<dbReference type="HAMAP" id="MF_00573">
    <property type="entry name" value="Ribosomal_eL33"/>
    <property type="match status" value="1"/>
</dbReference>
<dbReference type="SMR" id="A0A1I7SRJ4"/>
<accession>A0A1I7SRJ4</accession>
<keyword evidence="9" id="KW-1185">Reference proteome</keyword>
<keyword evidence="3" id="KW-0687">Ribonucleoprotein</keyword>
<evidence type="ECO:0000313" key="10">
    <source>
        <dbReference type="WBParaSite" id="BXY_1565900.1"/>
    </source>
</evidence>
<evidence type="ECO:0000256" key="3">
    <source>
        <dbReference type="ARBA" id="ARBA00023274"/>
    </source>
</evidence>
<proteinExistence type="inferred from homology"/>
<dbReference type="GO" id="GO:0006412">
    <property type="term" value="P:translation"/>
    <property type="evidence" value="ECO:0007669"/>
    <property type="project" value="InterPro"/>
</dbReference>
<dbReference type="Proteomes" id="UP000659654">
    <property type="component" value="Unassembled WGS sequence"/>
</dbReference>
<evidence type="ECO:0000256" key="5">
    <source>
        <dbReference type="ARBA" id="ARBA00035530"/>
    </source>
</evidence>
<dbReference type="PANTHER" id="PTHR10902">
    <property type="entry name" value="60S RIBOSOMAL PROTEIN L35A"/>
    <property type="match status" value="1"/>
</dbReference>
<dbReference type="InterPro" id="IPR001780">
    <property type="entry name" value="Ribosomal_eL33"/>
</dbReference>
<comment type="similarity">
    <text evidence="1">Belongs to the eukaryotic ribosomal protein eL33 family.</text>
</comment>
<dbReference type="InterPro" id="IPR009000">
    <property type="entry name" value="Transl_B-barrel_sf"/>
</dbReference>
<evidence type="ECO:0000313" key="7">
    <source>
        <dbReference type="EMBL" id="CAG9102290.1"/>
    </source>
</evidence>
<dbReference type="AlphaFoldDB" id="A0A1I7SRJ4"/>
<sequence>MAETQKTPRQPNGRRLYVRAIFSGFKRGQRNQQVNTALLKLEDVHDQKEAQFYVGKRAVYVYKAHKKIAKGGHEKTRVRAIWGRVTRVHGNTGSVRAKFRHNLPPAAMGKRIRVMLYPSNI</sequence>
<reference evidence="7" key="2">
    <citation type="submission" date="2020-08" db="EMBL/GenBank/DDBJ databases">
        <authorList>
            <person name="Kikuchi T."/>
        </authorList>
    </citation>
    <scope>NUCLEOTIDE SEQUENCE</scope>
    <source>
        <strain evidence="6">Ka4C1</strain>
    </source>
</reference>
<name>A0A1I7SRJ4_BURXY</name>
<dbReference type="FunFam" id="2.40.10.190:FF:000001">
    <property type="entry name" value="60S ribosomal protein L35a"/>
    <property type="match status" value="1"/>
</dbReference>
<dbReference type="EMBL" id="CAJFCV020000002">
    <property type="protein sequence ID" value="CAG9102290.1"/>
    <property type="molecule type" value="Genomic_DNA"/>
</dbReference>
<dbReference type="OrthoDB" id="1166329at2759"/>
<protein>
    <recommendedName>
        <fullName evidence="4">Large ribosomal subunit protein eL33</fullName>
    </recommendedName>
    <alternativeName>
        <fullName evidence="5">60S ribosomal protein L35a</fullName>
    </alternativeName>
</protein>
<dbReference type="Proteomes" id="UP000582659">
    <property type="component" value="Unassembled WGS sequence"/>
</dbReference>
<dbReference type="Gene3D" id="2.40.10.190">
    <property type="entry name" value="translation elongation factor selb, chain A, domain 4"/>
    <property type="match status" value="1"/>
</dbReference>